<dbReference type="Proteomes" id="UP000237271">
    <property type="component" value="Unassembled WGS sequence"/>
</dbReference>
<evidence type="ECO:0000256" key="3">
    <source>
        <dbReference type="ARBA" id="ARBA00023110"/>
    </source>
</evidence>
<dbReference type="PANTHER" id="PTHR46512:SF9">
    <property type="entry name" value="PEPTIDYLPROLYL ISOMERASE"/>
    <property type="match status" value="1"/>
</dbReference>
<keyword evidence="4" id="KW-0413">Isomerase</keyword>
<feature type="non-terminal residue" evidence="5">
    <location>
        <position position="282"/>
    </location>
</feature>
<comment type="caution">
    <text evidence="5">The sequence shown here is derived from an EMBL/GenBank/DDBJ whole genome shotgun (WGS) entry which is preliminary data.</text>
</comment>
<dbReference type="EMBL" id="NCKW01002813">
    <property type="protein sequence ID" value="POM77229.1"/>
    <property type="molecule type" value="Genomic_DNA"/>
</dbReference>
<evidence type="ECO:0000256" key="1">
    <source>
        <dbReference type="ARBA" id="ARBA00000971"/>
    </source>
</evidence>
<evidence type="ECO:0000313" key="6">
    <source>
        <dbReference type="Proteomes" id="UP000237271"/>
    </source>
</evidence>
<dbReference type="AlphaFoldDB" id="A0A2P4YHN1"/>
<dbReference type="SUPFAM" id="SSF48452">
    <property type="entry name" value="TPR-like"/>
    <property type="match status" value="1"/>
</dbReference>
<dbReference type="InterPro" id="IPR019734">
    <property type="entry name" value="TPR_rpt"/>
</dbReference>
<accession>A0A2P4YHN1</accession>
<evidence type="ECO:0000256" key="2">
    <source>
        <dbReference type="ARBA" id="ARBA00013194"/>
    </source>
</evidence>
<evidence type="ECO:0000313" key="5">
    <source>
        <dbReference type="EMBL" id="POM77229.1"/>
    </source>
</evidence>
<reference evidence="5 6" key="1">
    <citation type="journal article" date="2017" name="Genome Biol. Evol.">
        <title>Phytophthora megakarya and P. palmivora, closely related causal agents of cacao black pod rot, underwent increases in genome sizes and gene numbers by different mechanisms.</title>
        <authorList>
            <person name="Ali S.S."/>
            <person name="Shao J."/>
            <person name="Lary D.J."/>
            <person name="Kronmiller B."/>
            <person name="Shen D."/>
            <person name="Strem M.D."/>
            <person name="Amoako-Attah I."/>
            <person name="Akrofi A.Y."/>
            <person name="Begoude B.A."/>
            <person name="Ten Hoopen G.M."/>
            <person name="Coulibaly K."/>
            <person name="Kebe B.I."/>
            <person name="Melnick R.L."/>
            <person name="Guiltinan M.J."/>
            <person name="Tyler B.M."/>
            <person name="Meinhardt L.W."/>
            <person name="Bailey B.A."/>
        </authorList>
    </citation>
    <scope>NUCLEOTIDE SEQUENCE [LARGE SCALE GENOMIC DNA]</scope>
    <source>
        <strain evidence="6">sbr112.9</strain>
    </source>
</reference>
<gene>
    <name evidence="5" type="ORF">PHPALM_5419</name>
</gene>
<dbReference type="EC" id="5.2.1.8" evidence="2"/>
<keyword evidence="3" id="KW-0697">Rotamase</keyword>
<dbReference type="InterPro" id="IPR011990">
    <property type="entry name" value="TPR-like_helical_dom_sf"/>
</dbReference>
<sequence>MATKMEELRAEGNAFFSAKDFKAAVAKYTEGLSAAPSSSAVTGEELKAVEAQRVLLWSNRAACLLQLEDFAQAEKDCTLALAIEPDNTKARYRRAQAHMGMGNMTQAFKDVHLVLQHAPSNKAAASLARKIQEKVREDVHGVQKALDTIVAGVQGEEGQAGLKEVLQEQEKTVEALQYLEMKSVTELTSLPDEIVKREGLTVLWRAVAKLVDLCASEETERMLVILSHVVSLLSILSSASMELAGRTFETNNTAMNRLLELLHKQVALEYEANGLEENKQMP</sequence>
<dbReference type="Gene3D" id="1.25.40.10">
    <property type="entry name" value="Tetratricopeptide repeat domain"/>
    <property type="match status" value="1"/>
</dbReference>
<protein>
    <recommendedName>
        <fullName evidence="2">peptidylprolyl isomerase</fullName>
        <ecNumber evidence="2">5.2.1.8</ecNumber>
    </recommendedName>
</protein>
<dbReference type="SMART" id="SM00028">
    <property type="entry name" value="TPR"/>
    <property type="match status" value="3"/>
</dbReference>
<dbReference type="Pfam" id="PF00515">
    <property type="entry name" value="TPR_1"/>
    <property type="match status" value="1"/>
</dbReference>
<proteinExistence type="predicted"/>
<evidence type="ECO:0000256" key="4">
    <source>
        <dbReference type="ARBA" id="ARBA00023235"/>
    </source>
</evidence>
<organism evidence="5 6">
    <name type="scientific">Phytophthora palmivora</name>
    <dbReference type="NCBI Taxonomy" id="4796"/>
    <lineage>
        <taxon>Eukaryota</taxon>
        <taxon>Sar</taxon>
        <taxon>Stramenopiles</taxon>
        <taxon>Oomycota</taxon>
        <taxon>Peronosporomycetes</taxon>
        <taxon>Peronosporales</taxon>
        <taxon>Peronosporaceae</taxon>
        <taxon>Phytophthora</taxon>
    </lineage>
</organism>
<dbReference type="InterPro" id="IPR050754">
    <property type="entry name" value="FKBP4/5/8-like"/>
</dbReference>
<comment type="catalytic activity">
    <reaction evidence="1">
        <text>[protein]-peptidylproline (omega=180) = [protein]-peptidylproline (omega=0)</text>
        <dbReference type="Rhea" id="RHEA:16237"/>
        <dbReference type="Rhea" id="RHEA-COMP:10747"/>
        <dbReference type="Rhea" id="RHEA-COMP:10748"/>
        <dbReference type="ChEBI" id="CHEBI:83833"/>
        <dbReference type="ChEBI" id="CHEBI:83834"/>
        <dbReference type="EC" id="5.2.1.8"/>
    </reaction>
</comment>
<keyword evidence="6" id="KW-1185">Reference proteome</keyword>
<dbReference type="PANTHER" id="PTHR46512">
    <property type="entry name" value="PEPTIDYLPROLYL ISOMERASE"/>
    <property type="match status" value="1"/>
</dbReference>
<dbReference type="OrthoDB" id="69400at2759"/>
<dbReference type="GO" id="GO:0003755">
    <property type="term" value="F:peptidyl-prolyl cis-trans isomerase activity"/>
    <property type="evidence" value="ECO:0007669"/>
    <property type="project" value="UniProtKB-EC"/>
</dbReference>
<name>A0A2P4YHN1_9STRA</name>